<proteinExistence type="predicted"/>
<dbReference type="RefSeq" id="WP_131890244.1">
    <property type="nucleotide sequence ID" value="NZ_SMKZ01000001.1"/>
</dbReference>
<dbReference type="AlphaFoldDB" id="A0A4R5DXY6"/>
<evidence type="ECO:0000313" key="2">
    <source>
        <dbReference type="EMBL" id="TDE15993.1"/>
    </source>
</evidence>
<dbReference type="InParanoid" id="A0A4R5DXY6"/>
<dbReference type="Proteomes" id="UP000294739">
    <property type="component" value="Unassembled WGS sequence"/>
</dbReference>
<evidence type="ECO:0000313" key="3">
    <source>
        <dbReference type="Proteomes" id="UP000294739"/>
    </source>
</evidence>
<name>A0A4R5DXY6_9ACTN</name>
<accession>A0A4R5DXY6</accession>
<sequence length="116" mass="12200">MTDSDPERPIDPDDVEVDDVDGYSRDPGATPDDAGVPEVADDVTPGTGEVAEPQRASMPTEAPVESTAHGITAREQAEDTSIEDRLAAEEPELDSPARQATDAPGAVHVEEEPPEP</sequence>
<keyword evidence="3" id="KW-1185">Reference proteome</keyword>
<reference evidence="2 3" key="1">
    <citation type="submission" date="2019-03" db="EMBL/GenBank/DDBJ databases">
        <title>Draft genome sequences of novel Actinobacteria.</title>
        <authorList>
            <person name="Sahin N."/>
            <person name="Ay H."/>
            <person name="Saygin H."/>
        </authorList>
    </citation>
    <scope>NUCLEOTIDE SEQUENCE [LARGE SCALE GENOMIC DNA]</scope>
    <source>
        <strain evidence="2 3">5K138</strain>
    </source>
</reference>
<feature type="compositionally biased region" description="Acidic residues" evidence="1">
    <location>
        <begin position="12"/>
        <end position="21"/>
    </location>
</feature>
<evidence type="ECO:0000256" key="1">
    <source>
        <dbReference type="SAM" id="MobiDB-lite"/>
    </source>
</evidence>
<organism evidence="2 3">
    <name type="scientific">Jiangella asiatica</name>
    <dbReference type="NCBI Taxonomy" id="2530372"/>
    <lineage>
        <taxon>Bacteria</taxon>
        <taxon>Bacillati</taxon>
        <taxon>Actinomycetota</taxon>
        <taxon>Actinomycetes</taxon>
        <taxon>Jiangellales</taxon>
        <taxon>Jiangellaceae</taxon>
        <taxon>Jiangella</taxon>
    </lineage>
</organism>
<dbReference type="EMBL" id="SMKZ01000001">
    <property type="protein sequence ID" value="TDE15993.1"/>
    <property type="molecule type" value="Genomic_DNA"/>
</dbReference>
<protein>
    <submittedName>
        <fullName evidence="2">Uncharacterized protein</fullName>
    </submittedName>
</protein>
<feature type="region of interest" description="Disordered" evidence="1">
    <location>
        <begin position="1"/>
        <end position="116"/>
    </location>
</feature>
<comment type="caution">
    <text evidence="2">The sequence shown here is derived from an EMBL/GenBank/DDBJ whole genome shotgun (WGS) entry which is preliminary data.</text>
</comment>
<gene>
    <name evidence="2" type="ORF">E1269_01520</name>
</gene>
<feature type="compositionally biased region" description="Basic and acidic residues" evidence="1">
    <location>
        <begin position="1"/>
        <end position="11"/>
    </location>
</feature>